<evidence type="ECO:0000256" key="9">
    <source>
        <dbReference type="ARBA" id="ARBA00022787"/>
    </source>
</evidence>
<evidence type="ECO:0000256" key="6">
    <source>
        <dbReference type="ARBA" id="ARBA00022723"/>
    </source>
</evidence>
<dbReference type="Pfam" id="PF00071">
    <property type="entry name" value="Ras"/>
    <property type="match status" value="1"/>
</dbReference>
<feature type="domain" description="EF-hand" evidence="18">
    <location>
        <begin position="50"/>
        <end position="85"/>
    </location>
</feature>
<dbReference type="AlphaFoldDB" id="G4TCH1"/>
<proteinExistence type="inferred from homology"/>
<evidence type="ECO:0000313" key="20">
    <source>
        <dbReference type="EMBL" id="CCA69014.1"/>
    </source>
</evidence>
<dbReference type="Gene3D" id="1.10.238.10">
    <property type="entry name" value="EF-hand"/>
    <property type="match status" value="2"/>
</dbReference>
<dbReference type="OrthoDB" id="10020961at2759"/>
<dbReference type="PANTHER" id="PTHR46819:SF1">
    <property type="entry name" value="EF-HAND CALCIUM-BINDING DOMAIN-CONTAINING PROTEIN 7"/>
    <property type="match status" value="1"/>
</dbReference>
<dbReference type="InterPro" id="IPR020860">
    <property type="entry name" value="MIRO_dom"/>
</dbReference>
<keyword evidence="5" id="KW-0812">Transmembrane</keyword>
<feature type="domain" description="Miro" evidence="19">
    <location>
        <begin position="337"/>
        <end position="500"/>
    </location>
</feature>
<dbReference type="Proteomes" id="UP000007148">
    <property type="component" value="Unassembled WGS sequence"/>
</dbReference>
<feature type="region of interest" description="Disordered" evidence="17">
    <location>
        <begin position="109"/>
        <end position="154"/>
    </location>
</feature>
<dbReference type="InterPro" id="IPR002048">
    <property type="entry name" value="EF_hand_dom"/>
</dbReference>
<keyword evidence="10" id="KW-0378">Hydrolase</keyword>
<feature type="compositionally biased region" description="Low complexity" evidence="17">
    <location>
        <begin position="112"/>
        <end position="148"/>
    </location>
</feature>
<dbReference type="SMART" id="SM00054">
    <property type="entry name" value="EFh"/>
    <property type="match status" value="2"/>
</dbReference>
<evidence type="ECO:0000256" key="3">
    <source>
        <dbReference type="ARBA" id="ARBA00007981"/>
    </source>
</evidence>
<evidence type="ECO:0000256" key="13">
    <source>
        <dbReference type="ARBA" id="ARBA00023128"/>
    </source>
</evidence>
<evidence type="ECO:0000256" key="11">
    <source>
        <dbReference type="ARBA" id="ARBA00022837"/>
    </source>
</evidence>
<keyword evidence="15" id="KW-0472">Membrane</keyword>
<dbReference type="Gene3D" id="3.40.50.300">
    <property type="entry name" value="P-loop containing nucleotide triphosphate hydrolases"/>
    <property type="match status" value="1"/>
</dbReference>
<dbReference type="GO" id="GO:0005525">
    <property type="term" value="F:GTP binding"/>
    <property type="evidence" value="ECO:0007669"/>
    <property type="project" value="UniProtKB-KW"/>
</dbReference>
<gene>
    <name evidence="20" type="ORF">PIIN_02873</name>
</gene>
<dbReference type="Pfam" id="PF08356">
    <property type="entry name" value="EF_assoc_2"/>
    <property type="match status" value="1"/>
</dbReference>
<keyword evidence="11" id="KW-0106">Calcium</keyword>
<dbReference type="InterPro" id="IPR011992">
    <property type="entry name" value="EF-hand-dom_pair"/>
</dbReference>
<evidence type="ECO:0000259" key="19">
    <source>
        <dbReference type="PROSITE" id="PS51423"/>
    </source>
</evidence>
<dbReference type="STRING" id="1109443.G4TCH1"/>
<dbReference type="PROSITE" id="PS50222">
    <property type="entry name" value="EF_HAND_2"/>
    <property type="match status" value="2"/>
</dbReference>
<evidence type="ECO:0000256" key="4">
    <source>
        <dbReference type="ARBA" id="ARBA00019119"/>
    </source>
</evidence>
<dbReference type="FunFam" id="3.40.50.300:FF:000553">
    <property type="entry name" value="Mitochondrial Rho GTPase"/>
    <property type="match status" value="1"/>
</dbReference>
<evidence type="ECO:0000256" key="17">
    <source>
        <dbReference type="SAM" id="MobiDB-lite"/>
    </source>
</evidence>
<evidence type="ECO:0000256" key="1">
    <source>
        <dbReference type="ARBA" id="ARBA00003481"/>
    </source>
</evidence>
<dbReference type="PROSITE" id="PS51423">
    <property type="entry name" value="MIRO"/>
    <property type="match status" value="1"/>
</dbReference>
<comment type="similarity">
    <text evidence="3">Belongs to the mitochondrial Rho GTPase family.</text>
</comment>
<dbReference type="InterPro" id="IPR018247">
    <property type="entry name" value="EF_Hand_1_Ca_BS"/>
</dbReference>
<feature type="domain" description="EF-hand" evidence="18">
    <location>
        <begin position="218"/>
        <end position="253"/>
    </location>
</feature>
<dbReference type="Pfam" id="PF08355">
    <property type="entry name" value="EF_assoc_1"/>
    <property type="match status" value="1"/>
</dbReference>
<evidence type="ECO:0000259" key="18">
    <source>
        <dbReference type="PROSITE" id="PS50222"/>
    </source>
</evidence>
<dbReference type="SUPFAM" id="SSF47473">
    <property type="entry name" value="EF-hand"/>
    <property type="match status" value="1"/>
</dbReference>
<evidence type="ECO:0000256" key="7">
    <source>
        <dbReference type="ARBA" id="ARBA00022737"/>
    </source>
</evidence>
<dbReference type="InterPro" id="IPR013566">
    <property type="entry name" value="EF_hand_assoc_1"/>
</dbReference>
<dbReference type="HOGENOM" id="CLU_014255_3_1_1"/>
<name>G4TCH1_SERID</name>
<evidence type="ECO:0000256" key="16">
    <source>
        <dbReference type="ARBA" id="ARBA00032646"/>
    </source>
</evidence>
<dbReference type="GO" id="GO:0003924">
    <property type="term" value="F:GTPase activity"/>
    <property type="evidence" value="ECO:0007669"/>
    <property type="project" value="InterPro"/>
</dbReference>
<dbReference type="SUPFAM" id="SSF52540">
    <property type="entry name" value="P-loop containing nucleoside triphosphate hydrolases"/>
    <property type="match status" value="1"/>
</dbReference>
<comment type="function">
    <text evidence="1">Mitochondrial GTPase involved in mitochondrial trafficking. Probably involved in control of anterograde transport of mitochondria and their subcellular distribution.</text>
</comment>
<keyword evidence="14" id="KW-0342">GTP-binding</keyword>
<evidence type="ECO:0000256" key="5">
    <source>
        <dbReference type="ARBA" id="ARBA00022692"/>
    </source>
</evidence>
<evidence type="ECO:0000313" key="21">
    <source>
        <dbReference type="Proteomes" id="UP000007148"/>
    </source>
</evidence>
<evidence type="ECO:0000256" key="15">
    <source>
        <dbReference type="ARBA" id="ARBA00023136"/>
    </source>
</evidence>
<organism evidence="20 21">
    <name type="scientific">Serendipita indica (strain DSM 11827)</name>
    <name type="common">Root endophyte fungus</name>
    <name type="synonym">Piriformospora indica</name>
    <dbReference type="NCBI Taxonomy" id="1109443"/>
    <lineage>
        <taxon>Eukaryota</taxon>
        <taxon>Fungi</taxon>
        <taxon>Dikarya</taxon>
        <taxon>Basidiomycota</taxon>
        <taxon>Agaricomycotina</taxon>
        <taxon>Agaricomycetes</taxon>
        <taxon>Sebacinales</taxon>
        <taxon>Serendipitaceae</taxon>
        <taxon>Serendipita</taxon>
    </lineage>
</organism>
<comment type="subcellular location">
    <subcellularLocation>
        <location evidence="2">Mitochondrion outer membrane</location>
        <topology evidence="2">Single-pass type IV membrane protein</topology>
    </subcellularLocation>
</comment>
<keyword evidence="7" id="KW-0677">Repeat</keyword>
<keyword evidence="12" id="KW-1133">Transmembrane helix</keyword>
<dbReference type="CDD" id="cd01892">
    <property type="entry name" value="Miro2"/>
    <property type="match status" value="1"/>
</dbReference>
<dbReference type="InterPro" id="IPR001806">
    <property type="entry name" value="Small_GTPase"/>
</dbReference>
<dbReference type="InParanoid" id="G4TCH1"/>
<reference evidence="20 21" key="1">
    <citation type="journal article" date="2011" name="PLoS Pathog.">
        <title>Endophytic Life Strategies Decoded by Genome and Transcriptome Analyses of the Mutualistic Root Symbiont Piriformospora indica.</title>
        <authorList>
            <person name="Zuccaro A."/>
            <person name="Lahrmann U."/>
            <person name="Guldener U."/>
            <person name="Langen G."/>
            <person name="Pfiffi S."/>
            <person name="Biedenkopf D."/>
            <person name="Wong P."/>
            <person name="Samans B."/>
            <person name="Grimm C."/>
            <person name="Basiewicz M."/>
            <person name="Murat C."/>
            <person name="Martin F."/>
            <person name="Kogel K.H."/>
        </authorList>
    </citation>
    <scope>NUCLEOTIDE SEQUENCE [LARGE SCALE GENOMIC DNA]</scope>
    <source>
        <strain evidence="20 21">DSM 11827</strain>
    </source>
</reference>
<accession>G4TCH1</accession>
<dbReference type="InterPro" id="IPR052266">
    <property type="entry name" value="Miro-EF-hand_domain"/>
</dbReference>
<evidence type="ECO:0000256" key="10">
    <source>
        <dbReference type="ARBA" id="ARBA00022801"/>
    </source>
</evidence>
<dbReference type="eggNOG" id="KOG1707">
    <property type="taxonomic scope" value="Eukaryota"/>
</dbReference>
<dbReference type="FunCoup" id="G4TCH1">
    <property type="interactions" value="353"/>
</dbReference>
<dbReference type="OMA" id="HETTWGI"/>
<dbReference type="GO" id="GO:0005741">
    <property type="term" value="C:mitochondrial outer membrane"/>
    <property type="evidence" value="ECO:0007669"/>
    <property type="project" value="UniProtKB-SubCell"/>
</dbReference>
<dbReference type="GO" id="GO:0005509">
    <property type="term" value="F:calcium ion binding"/>
    <property type="evidence" value="ECO:0007669"/>
    <property type="project" value="InterPro"/>
</dbReference>
<keyword evidence="6" id="KW-0479">Metal-binding</keyword>
<protein>
    <recommendedName>
        <fullName evidence="4">Mitochondrial Rho GTPase 1</fullName>
    </recommendedName>
    <alternativeName>
        <fullName evidence="16">GTPase EF-hand protein of mitochondria 1</fullName>
    </alternativeName>
</protein>
<dbReference type="InterPro" id="IPR013567">
    <property type="entry name" value="EF_hand_assoc_2"/>
</dbReference>
<evidence type="ECO:0000256" key="2">
    <source>
        <dbReference type="ARBA" id="ARBA00004200"/>
    </source>
</evidence>
<dbReference type="EMBL" id="CAFZ01000045">
    <property type="protein sequence ID" value="CCA69014.1"/>
    <property type="molecule type" value="Genomic_DNA"/>
</dbReference>
<keyword evidence="13" id="KW-0496">Mitochondrion</keyword>
<keyword evidence="8" id="KW-0547">Nucleotide-binding</keyword>
<evidence type="ECO:0000256" key="12">
    <source>
        <dbReference type="ARBA" id="ARBA00022989"/>
    </source>
</evidence>
<keyword evidence="9" id="KW-1000">Mitochondrion outer membrane</keyword>
<comment type="caution">
    <text evidence="20">The sequence shown here is derived from an EMBL/GenBank/DDBJ whole genome shotgun (WGS) entry which is preliminary data.</text>
</comment>
<evidence type="ECO:0000256" key="14">
    <source>
        <dbReference type="ARBA" id="ARBA00023134"/>
    </source>
</evidence>
<sequence length="510" mass="56409">MAEFKEVETCVESSAKLPLNISEVFYFAQKAVLHPTAPLYDSREHVLKPACEAALRRIFKLCDVDKNGILDAAELNEFQRKCFDSPLQSQELEGIQDMVRQFGEGGVAVVNSEPAPSPKSSPSSYSSRSSRASSPSRSFPSDLSSNSSQTVTPTGKVTGLTELGFLYLHTIFIQRGRMETTWTVLRKFGYAEDLRLTEEFLNPKFDVPHGCSVELSQKGYEFLTNLFVGFDKDKDGALNLSELTNLFETSPGNPWSNQGFPDTTTSDESGAVTLQGWLAQWSMTTLLEHKTTLAYLAYLGYPDSDTTTALRVTRPRRLDRRGKPVASVKGKGKVAGRNVFLCWVCGAAGSGKTALLRSFVRKGYRDAYIPTTKGMSVVNSVEIDGSEKYLVMQEFGSKYEAEMLRSSKKADLVDVILYVYDSSDTNSFSYISNLRQQYSLDGIPTLFVATKSDLDLAQQRHEVQPDVYCRRLSLQVPVAVSIKTSQTADVFATICRIAMNPYVSSASLSA</sequence>
<dbReference type="PANTHER" id="PTHR46819">
    <property type="entry name" value="EF-HAND CALCIUM-BINDING DOMAIN-CONTAINING PROTEIN 7"/>
    <property type="match status" value="1"/>
</dbReference>
<dbReference type="PROSITE" id="PS00018">
    <property type="entry name" value="EF_HAND_1"/>
    <property type="match status" value="2"/>
</dbReference>
<evidence type="ECO:0000256" key="8">
    <source>
        <dbReference type="ARBA" id="ARBA00022741"/>
    </source>
</evidence>
<dbReference type="InterPro" id="IPR027417">
    <property type="entry name" value="P-loop_NTPase"/>
</dbReference>
<keyword evidence="21" id="KW-1185">Reference proteome</keyword>